<dbReference type="InterPro" id="IPR003965">
    <property type="entry name" value="Fatty_acid_synthase"/>
</dbReference>
<organism evidence="2 3">
    <name type="scientific">Zhongshania aliphaticivorans</name>
    <dbReference type="NCBI Taxonomy" id="1470434"/>
    <lineage>
        <taxon>Bacteria</taxon>
        <taxon>Pseudomonadati</taxon>
        <taxon>Pseudomonadota</taxon>
        <taxon>Gammaproteobacteria</taxon>
        <taxon>Cellvibrionales</taxon>
        <taxon>Spongiibacteraceae</taxon>
        <taxon>Zhongshania</taxon>
    </lineage>
</organism>
<dbReference type="PANTHER" id="PTHR43841:SF3">
    <property type="entry name" value="(3R)-HYDROXYACYL-ACP DEHYDRATASE SUBUNIT HADB"/>
    <property type="match status" value="1"/>
</dbReference>
<sequence length="291" mass="32565">MTASDELRLKRLPSTLPMLLKAAITRKKPNSAPVFPSYTLTVAKVICSNSQLQRYRKTCGFTANSETLPITFLHVQAFRLHMKMMLDPQFPVSPMGCVHLSNSITQFRPINAQTPLSLQCRVSDHQVTDKGIEFSFHCAAFVDQEKVWEDTSRYLSRCKTDVAASPKAARSEARVYGQQQTLAIGRQDARSYARASGDFNPIHLHDLSAKVLGFKRMVIHGMWSKAACLAALNKEINGESYCCDIDFKTPIFLPTQVQLLFDTKNDGVDFELRDKAGTKPHLIGTIRLIGN</sequence>
<dbReference type="InterPro" id="IPR029069">
    <property type="entry name" value="HotDog_dom_sf"/>
</dbReference>
<gene>
    <name evidence="2" type="ORF">AZF00_05540</name>
</gene>
<dbReference type="GO" id="GO:0006633">
    <property type="term" value="P:fatty acid biosynthetic process"/>
    <property type="evidence" value="ECO:0007669"/>
    <property type="project" value="InterPro"/>
</dbReference>
<evidence type="ECO:0000313" key="3">
    <source>
        <dbReference type="Proteomes" id="UP000074119"/>
    </source>
</evidence>
<dbReference type="STRING" id="1470434.AZF00_05540"/>
<dbReference type="KEGG" id="zal:AZF00_05540"/>
<feature type="domain" description="MaoC-like" evidence="1">
    <location>
        <begin position="173"/>
        <end position="278"/>
    </location>
</feature>
<dbReference type="Gene3D" id="3.10.129.10">
    <property type="entry name" value="Hotdog Thioesterase"/>
    <property type="match status" value="1"/>
</dbReference>
<evidence type="ECO:0000259" key="1">
    <source>
        <dbReference type="Pfam" id="PF01575"/>
    </source>
</evidence>
<dbReference type="PANTHER" id="PTHR43841">
    <property type="entry name" value="3-HYDROXYACYL-THIOESTER DEHYDRATASE HTDX-RELATED"/>
    <property type="match status" value="1"/>
</dbReference>
<dbReference type="InterPro" id="IPR002539">
    <property type="entry name" value="MaoC-like_dom"/>
</dbReference>
<dbReference type="PRINTS" id="PR01483">
    <property type="entry name" value="FASYNTHASE"/>
</dbReference>
<reference evidence="2 3" key="1">
    <citation type="submission" date="2015-12" db="EMBL/GenBank/DDBJ databases">
        <authorList>
            <person name="Shamseldin A."/>
            <person name="Moawad H."/>
            <person name="Abd El-Rahim W.M."/>
            <person name="Sadowsky M.J."/>
        </authorList>
    </citation>
    <scope>NUCLEOTIDE SEQUENCE [LARGE SCALE GENOMIC DNA]</scope>
    <source>
        <strain evidence="2 3">SM2</strain>
    </source>
</reference>
<dbReference type="GO" id="GO:0005835">
    <property type="term" value="C:fatty acid synthase complex"/>
    <property type="evidence" value="ECO:0007669"/>
    <property type="project" value="InterPro"/>
</dbReference>
<dbReference type="SUPFAM" id="SSF54637">
    <property type="entry name" value="Thioesterase/thiol ester dehydrase-isomerase"/>
    <property type="match status" value="1"/>
</dbReference>
<protein>
    <recommendedName>
        <fullName evidence="1">MaoC-like domain-containing protein</fullName>
    </recommendedName>
</protein>
<dbReference type="EMBL" id="CP014544">
    <property type="protein sequence ID" value="AMO67792.1"/>
    <property type="molecule type" value="Genomic_DNA"/>
</dbReference>
<dbReference type="GO" id="GO:0004312">
    <property type="term" value="F:fatty acid synthase activity"/>
    <property type="evidence" value="ECO:0007669"/>
    <property type="project" value="InterPro"/>
</dbReference>
<evidence type="ECO:0000313" key="2">
    <source>
        <dbReference type="EMBL" id="AMO67792.1"/>
    </source>
</evidence>
<dbReference type="Proteomes" id="UP000074119">
    <property type="component" value="Chromosome"/>
</dbReference>
<accession>A0A127M3J5</accession>
<dbReference type="Pfam" id="PF01575">
    <property type="entry name" value="MaoC_dehydratas"/>
    <property type="match status" value="1"/>
</dbReference>
<proteinExistence type="predicted"/>
<name>A0A127M3J5_9GAMM</name>
<dbReference type="AlphaFoldDB" id="A0A127M3J5"/>
<dbReference type="RefSeq" id="WP_008246633.1">
    <property type="nucleotide sequence ID" value="NZ_CP014544.1"/>
</dbReference>